<accession>A0A0K2SI94</accession>
<dbReference type="EMBL" id="AP014924">
    <property type="protein sequence ID" value="BAS26805.1"/>
    <property type="molecule type" value="Genomic_DNA"/>
</dbReference>
<evidence type="ECO:0000313" key="2">
    <source>
        <dbReference type="Proteomes" id="UP000065807"/>
    </source>
</evidence>
<dbReference type="AlphaFoldDB" id="A0A0K2SI94"/>
<sequence>MSFAVAGVVVLLMTAAILIGANRWQSDTRGLHARMQAASVAVTPEAYDAGELEGLPAPVQRYFRTVLKDGQPLIASASGEHTGTFNMSETEEQWRPFTSNQRVVTRRPGFVWDARIHMAPGMNVHVRDAYVAGEGLLTAKLFGLVTVMDQPSSPELDQGELIRFFAESAWYPTALLPSQGVAWEAVDEAHARATLTDGGTIVTLVFEFDAEGLISSVRADRRYRAVNGTQVPTPWQGRFWNYEDRDGMLVPLEGEVAWLLGDGPKPYWRGRIERIEYEYAP</sequence>
<proteinExistence type="predicted"/>
<dbReference type="KEGG" id="lpil:LIP_0948"/>
<dbReference type="InterPro" id="IPR054213">
    <property type="entry name" value="DUF6920"/>
</dbReference>
<dbReference type="STRING" id="1555112.LIP_0948"/>
<evidence type="ECO:0000313" key="1">
    <source>
        <dbReference type="EMBL" id="BAS26805.1"/>
    </source>
</evidence>
<dbReference type="Proteomes" id="UP000065807">
    <property type="component" value="Chromosome"/>
</dbReference>
<gene>
    <name evidence="1" type="ORF">LIP_0948</name>
</gene>
<reference evidence="2" key="1">
    <citation type="submission" date="2015-07" db="EMBL/GenBank/DDBJ databases">
        <title>Complete genome sequence and phylogenetic analysis of Limnochorda pilosa.</title>
        <authorList>
            <person name="Watanabe M."/>
            <person name="Kojima H."/>
            <person name="Fukui M."/>
        </authorList>
    </citation>
    <scope>NUCLEOTIDE SEQUENCE [LARGE SCALE GENOMIC DNA]</scope>
    <source>
        <strain evidence="2">HC45</strain>
    </source>
</reference>
<dbReference type="PATRIC" id="fig|1555112.3.peg.987"/>
<reference evidence="2" key="2">
    <citation type="journal article" date="2016" name="Int. J. Syst. Evol. Microbiol.">
        <title>Complete genome sequence and cell structure of Limnochorda pilosa, a Gram-negative spore-former within the phylum Firmicutes.</title>
        <authorList>
            <person name="Watanabe M."/>
            <person name="Kojima H."/>
            <person name="Fukui M."/>
        </authorList>
    </citation>
    <scope>NUCLEOTIDE SEQUENCE [LARGE SCALE GENOMIC DNA]</scope>
    <source>
        <strain evidence="2">HC45</strain>
    </source>
</reference>
<dbReference type="Pfam" id="PF21900">
    <property type="entry name" value="DUF6920"/>
    <property type="match status" value="1"/>
</dbReference>
<name>A0A0K2SI94_LIMPI</name>
<protein>
    <submittedName>
        <fullName evidence="1">Uncharacterized protein</fullName>
    </submittedName>
</protein>
<organism evidence="1 2">
    <name type="scientific">Limnochorda pilosa</name>
    <dbReference type="NCBI Taxonomy" id="1555112"/>
    <lineage>
        <taxon>Bacteria</taxon>
        <taxon>Bacillati</taxon>
        <taxon>Bacillota</taxon>
        <taxon>Limnochordia</taxon>
        <taxon>Limnochordales</taxon>
        <taxon>Limnochordaceae</taxon>
        <taxon>Limnochorda</taxon>
    </lineage>
</organism>
<keyword evidence="2" id="KW-1185">Reference proteome</keyword>